<dbReference type="Proteomes" id="UP000053558">
    <property type="component" value="Unassembled WGS sequence"/>
</dbReference>
<dbReference type="OrthoDB" id="5570013at2759"/>
<evidence type="ECO:0000313" key="2">
    <source>
        <dbReference type="EMBL" id="EIW80553.1"/>
    </source>
</evidence>
<dbReference type="AlphaFoldDB" id="A0A5M3MN75"/>
<gene>
    <name evidence="2" type="ORF">CONPUDRAFT_57225</name>
</gene>
<dbReference type="RefSeq" id="XP_007769024.1">
    <property type="nucleotide sequence ID" value="XM_007770834.1"/>
</dbReference>
<organism evidence="2 3">
    <name type="scientific">Coniophora puteana (strain RWD-64-598)</name>
    <name type="common">Brown rot fungus</name>
    <dbReference type="NCBI Taxonomy" id="741705"/>
    <lineage>
        <taxon>Eukaryota</taxon>
        <taxon>Fungi</taxon>
        <taxon>Dikarya</taxon>
        <taxon>Basidiomycota</taxon>
        <taxon>Agaricomycotina</taxon>
        <taxon>Agaricomycetes</taxon>
        <taxon>Agaricomycetidae</taxon>
        <taxon>Boletales</taxon>
        <taxon>Coniophorineae</taxon>
        <taxon>Coniophoraceae</taxon>
        <taxon>Coniophora</taxon>
    </lineage>
</organism>
<dbReference type="OMA" id="THEKSIG"/>
<dbReference type="InterPro" id="IPR055754">
    <property type="entry name" value="DUF7330"/>
</dbReference>
<sequence>MSYPVHVVIRLTCSQPRIDRGNTGYPLTKDGKIHQCFGSNGTNWEGYLNPGANSDYPWAAEASFEVPIDSEALYLFTRGSRQHGSVRITTEDNHLDNVRILVHALYYRQGSIAGTHACLLEPTTHEKSIGIFTPEWGSRSRSKDHIQFDITIVIPTRRYGSERRVRKLDVNTPRYDLILGTLQEKVFFDIISLSTENSLVDVKSVACATGKFESENGKIQGTFSSLKSLSLHTSNSPIEATVHLANQAVHQRTSTLDMSTTSDRIDAKVDLYTPDFKSTSSLRYSVTAMTDNSPLSVSVTNLPVDAQLTLSARTLNADAQVNLPPAFEGAFDVRTSGHNAAHLVEDDVSDPAKAGRKRTVHYDTHDNARSSGTIAWSPEHERLGRVEVGTSNAGATLRHGAGI</sequence>
<feature type="domain" description="DUF7330" evidence="1">
    <location>
        <begin position="239"/>
        <end position="338"/>
    </location>
</feature>
<keyword evidence="3" id="KW-1185">Reference proteome</keyword>
<evidence type="ECO:0000313" key="3">
    <source>
        <dbReference type="Proteomes" id="UP000053558"/>
    </source>
</evidence>
<proteinExistence type="predicted"/>
<dbReference type="GeneID" id="19207856"/>
<dbReference type="KEGG" id="cput:CONPUDRAFT_57225"/>
<comment type="caution">
    <text evidence="2">The sequence shown here is derived from an EMBL/GenBank/DDBJ whole genome shotgun (WGS) entry which is preliminary data.</text>
</comment>
<dbReference type="Pfam" id="PF24016">
    <property type="entry name" value="DUF7330"/>
    <property type="match status" value="1"/>
</dbReference>
<name>A0A5M3MN75_CONPW</name>
<evidence type="ECO:0000259" key="1">
    <source>
        <dbReference type="Pfam" id="PF24016"/>
    </source>
</evidence>
<reference evidence="3" key="1">
    <citation type="journal article" date="2012" name="Science">
        <title>The Paleozoic origin of enzymatic lignin decomposition reconstructed from 31 fungal genomes.</title>
        <authorList>
            <person name="Floudas D."/>
            <person name="Binder M."/>
            <person name="Riley R."/>
            <person name="Barry K."/>
            <person name="Blanchette R.A."/>
            <person name="Henrissat B."/>
            <person name="Martinez A.T."/>
            <person name="Otillar R."/>
            <person name="Spatafora J.W."/>
            <person name="Yadav J.S."/>
            <person name="Aerts A."/>
            <person name="Benoit I."/>
            <person name="Boyd A."/>
            <person name="Carlson A."/>
            <person name="Copeland A."/>
            <person name="Coutinho P.M."/>
            <person name="de Vries R.P."/>
            <person name="Ferreira P."/>
            <person name="Findley K."/>
            <person name="Foster B."/>
            <person name="Gaskell J."/>
            <person name="Glotzer D."/>
            <person name="Gorecki P."/>
            <person name="Heitman J."/>
            <person name="Hesse C."/>
            <person name="Hori C."/>
            <person name="Igarashi K."/>
            <person name="Jurgens J.A."/>
            <person name="Kallen N."/>
            <person name="Kersten P."/>
            <person name="Kohler A."/>
            <person name="Kuees U."/>
            <person name="Kumar T.K.A."/>
            <person name="Kuo A."/>
            <person name="LaButti K."/>
            <person name="Larrondo L.F."/>
            <person name="Lindquist E."/>
            <person name="Ling A."/>
            <person name="Lombard V."/>
            <person name="Lucas S."/>
            <person name="Lundell T."/>
            <person name="Martin R."/>
            <person name="McLaughlin D.J."/>
            <person name="Morgenstern I."/>
            <person name="Morin E."/>
            <person name="Murat C."/>
            <person name="Nagy L.G."/>
            <person name="Nolan M."/>
            <person name="Ohm R.A."/>
            <person name="Patyshakuliyeva A."/>
            <person name="Rokas A."/>
            <person name="Ruiz-Duenas F.J."/>
            <person name="Sabat G."/>
            <person name="Salamov A."/>
            <person name="Samejima M."/>
            <person name="Schmutz J."/>
            <person name="Slot J.C."/>
            <person name="St John F."/>
            <person name="Stenlid J."/>
            <person name="Sun H."/>
            <person name="Sun S."/>
            <person name="Syed K."/>
            <person name="Tsang A."/>
            <person name="Wiebenga A."/>
            <person name="Young D."/>
            <person name="Pisabarro A."/>
            <person name="Eastwood D.C."/>
            <person name="Martin F."/>
            <person name="Cullen D."/>
            <person name="Grigoriev I.V."/>
            <person name="Hibbett D.S."/>
        </authorList>
    </citation>
    <scope>NUCLEOTIDE SEQUENCE [LARGE SCALE GENOMIC DNA]</scope>
    <source>
        <strain evidence="3">RWD-64-598 SS2</strain>
    </source>
</reference>
<protein>
    <recommendedName>
        <fullName evidence="1">DUF7330 domain-containing protein</fullName>
    </recommendedName>
</protein>
<dbReference type="EMBL" id="JH711579">
    <property type="protein sequence ID" value="EIW80553.1"/>
    <property type="molecule type" value="Genomic_DNA"/>
</dbReference>
<accession>A0A5M3MN75</accession>